<name>A6JFF9_RAT</name>
<gene>
    <name evidence="1" type="ORF">rCG_30512</name>
</gene>
<accession>A6JFF9</accession>
<dbReference type="EMBL" id="CH473984">
    <property type="protein sequence ID" value="EDM11555.1"/>
    <property type="molecule type" value="Genomic_DNA"/>
</dbReference>
<evidence type="ECO:0000313" key="2">
    <source>
        <dbReference type="Proteomes" id="UP000234681"/>
    </source>
</evidence>
<proteinExistence type="predicted"/>
<sequence>MQSNSTHAGRRKRKALGRGQVVAPECLKTGVCHVSPLRNQVWWLLLTVRRVGKEDKGLGPTSKRLSRIKMFGKVAAFYYLDDNLMLWNN</sequence>
<evidence type="ECO:0000313" key="1">
    <source>
        <dbReference type="EMBL" id="EDM11555.1"/>
    </source>
</evidence>
<dbReference type="Proteomes" id="UP000234681">
    <property type="component" value="Chromosome 5"/>
</dbReference>
<protein>
    <submittedName>
        <fullName evidence="1">RCG30512</fullName>
    </submittedName>
</protein>
<reference evidence="2" key="1">
    <citation type="submission" date="2005-09" db="EMBL/GenBank/DDBJ databases">
        <authorList>
            <person name="Mural R.J."/>
            <person name="Li P.W."/>
            <person name="Adams M.D."/>
            <person name="Amanatides P.G."/>
            <person name="Baden-Tillson H."/>
            <person name="Barnstead M."/>
            <person name="Chin S.H."/>
            <person name="Dew I."/>
            <person name="Evans C.A."/>
            <person name="Ferriera S."/>
            <person name="Flanigan M."/>
            <person name="Fosler C."/>
            <person name="Glodek A."/>
            <person name="Gu Z."/>
            <person name="Holt R.A."/>
            <person name="Jennings D."/>
            <person name="Kraft C.L."/>
            <person name="Lu F."/>
            <person name="Nguyen T."/>
            <person name="Nusskern D.R."/>
            <person name="Pfannkoch C.M."/>
            <person name="Sitter C."/>
            <person name="Sutton G.G."/>
            <person name="Venter J.C."/>
            <person name="Wang Z."/>
            <person name="Woodage T."/>
            <person name="Zheng X.H."/>
            <person name="Zhong F."/>
        </authorList>
    </citation>
    <scope>NUCLEOTIDE SEQUENCE [LARGE SCALE GENOMIC DNA]</scope>
    <source>
        <strain>BN</strain>
        <strain evidence="2">Sprague-Dawley</strain>
    </source>
</reference>
<organism evidence="1 2">
    <name type="scientific">Rattus norvegicus</name>
    <name type="common">Rat</name>
    <dbReference type="NCBI Taxonomy" id="10116"/>
    <lineage>
        <taxon>Eukaryota</taxon>
        <taxon>Metazoa</taxon>
        <taxon>Chordata</taxon>
        <taxon>Craniata</taxon>
        <taxon>Vertebrata</taxon>
        <taxon>Euteleostomi</taxon>
        <taxon>Mammalia</taxon>
        <taxon>Eutheria</taxon>
        <taxon>Euarchontoglires</taxon>
        <taxon>Glires</taxon>
        <taxon>Rodentia</taxon>
        <taxon>Myomorpha</taxon>
        <taxon>Muroidea</taxon>
        <taxon>Muridae</taxon>
        <taxon>Murinae</taxon>
        <taxon>Rattus</taxon>
    </lineage>
</organism>
<dbReference type="AlphaFoldDB" id="A6JFF9"/>